<protein>
    <submittedName>
        <fullName evidence="1">Uncharacterized protein</fullName>
    </submittedName>
</protein>
<dbReference type="EMBL" id="JAACNO010002382">
    <property type="protein sequence ID" value="KAF4133446.1"/>
    <property type="molecule type" value="Genomic_DNA"/>
</dbReference>
<organism evidence="1 2">
    <name type="scientific">Phytophthora infestans</name>
    <name type="common">Potato late blight agent</name>
    <name type="synonym">Botrytis infestans</name>
    <dbReference type="NCBI Taxonomy" id="4787"/>
    <lineage>
        <taxon>Eukaryota</taxon>
        <taxon>Sar</taxon>
        <taxon>Stramenopiles</taxon>
        <taxon>Oomycota</taxon>
        <taxon>Peronosporomycetes</taxon>
        <taxon>Peronosporales</taxon>
        <taxon>Peronosporaceae</taxon>
        <taxon>Phytophthora</taxon>
    </lineage>
</organism>
<reference evidence="1" key="1">
    <citation type="submission" date="2020-03" db="EMBL/GenBank/DDBJ databases">
        <title>Hybrid Assembly of Korean Phytophthora infestans isolates.</title>
        <authorList>
            <person name="Prokchorchik M."/>
            <person name="Lee Y."/>
            <person name="Seo J."/>
            <person name="Cho J.-H."/>
            <person name="Park Y.-E."/>
            <person name="Jang D.-C."/>
            <person name="Im J.-S."/>
            <person name="Choi J.-G."/>
            <person name="Park H.-J."/>
            <person name="Lee G.-B."/>
            <person name="Lee Y.-G."/>
            <person name="Hong S.-Y."/>
            <person name="Cho K."/>
            <person name="Sohn K.H."/>
        </authorList>
    </citation>
    <scope>NUCLEOTIDE SEQUENCE</scope>
    <source>
        <strain evidence="1">KR_2_A2</strain>
    </source>
</reference>
<accession>A0A8S9TXP2</accession>
<sequence length="65" mass="7246">MLAANKRLYNSDVFRLRYLSSNIMLKLTADAATKPNLTILKLVNKITRALQPVDATGGYESDFTV</sequence>
<comment type="caution">
    <text evidence="1">The sequence shown here is derived from an EMBL/GenBank/DDBJ whole genome shotgun (WGS) entry which is preliminary data.</text>
</comment>
<proteinExistence type="predicted"/>
<name>A0A8S9TXP2_PHYIN</name>
<evidence type="ECO:0000313" key="2">
    <source>
        <dbReference type="Proteomes" id="UP000704712"/>
    </source>
</evidence>
<gene>
    <name evidence="1" type="ORF">GN958_ATG17375</name>
</gene>
<evidence type="ECO:0000313" key="1">
    <source>
        <dbReference type="EMBL" id="KAF4133446.1"/>
    </source>
</evidence>
<dbReference type="AlphaFoldDB" id="A0A8S9TXP2"/>
<dbReference type="Proteomes" id="UP000704712">
    <property type="component" value="Unassembled WGS sequence"/>
</dbReference>